<name>D6GUR8_PARA5</name>
<feature type="domain" description="ABC-2 type transporter transmembrane" evidence="6">
    <location>
        <begin position="21"/>
        <end position="203"/>
    </location>
</feature>
<dbReference type="GO" id="GO:0016020">
    <property type="term" value="C:membrane"/>
    <property type="evidence" value="ECO:0007669"/>
    <property type="project" value="UniProtKB-SubCell"/>
</dbReference>
<sequence>MKRNNLSQLYASILENKIYLIRNFPVMLFSVILQPLGFLLVIFFVSHGTLLNVAIMGSLIMTMLENGISLQGDLTHLRRDLGMQDMLVGSPLTMVKYFTGMSLSELVFSIPDLIVLGVLAAIFVHISILSAITIVAVMLLTFVFSISLSFFVSTVSKDILEGSGFMSIVSLLLASFPPVYYLITEIPLPFRYLAYLSPTTYSAIIAQKSIGILSISNIIFYLSWVILIGVSLSLLIFAIKKSSWREV</sequence>
<keyword evidence="2 5" id="KW-0812">Transmembrane</keyword>
<feature type="transmembrane region" description="Helical" evidence="5">
    <location>
        <begin position="132"/>
        <end position="152"/>
    </location>
</feature>
<accession>D6GUR8</accession>
<feature type="transmembrane region" description="Helical" evidence="5">
    <location>
        <begin position="164"/>
        <end position="183"/>
    </location>
</feature>
<evidence type="ECO:0000256" key="5">
    <source>
        <dbReference type="SAM" id="Phobius"/>
    </source>
</evidence>
<dbReference type="Pfam" id="PF01061">
    <property type="entry name" value="ABC2_membrane"/>
    <property type="match status" value="1"/>
</dbReference>
<feature type="transmembrane region" description="Helical" evidence="5">
    <location>
        <begin position="106"/>
        <end position="126"/>
    </location>
</feature>
<comment type="subcellular location">
    <subcellularLocation>
        <location evidence="1">Membrane</location>
        <topology evidence="1">Multi-pass membrane protein</topology>
    </subcellularLocation>
</comment>
<protein>
    <submittedName>
        <fullName evidence="7">ABC-2 type transporter</fullName>
    </submittedName>
</protein>
<feature type="transmembrane region" description="Helical" evidence="5">
    <location>
        <begin position="50"/>
        <end position="70"/>
    </location>
</feature>
<reference evidence="7 8" key="1">
    <citation type="journal article" date="2010" name="Proc. Natl. Acad. Sci. U.S.A.">
        <title>Enigmatic, ultrasmall, uncultivated Archaea.</title>
        <authorList>
            <person name="Baker B.J."/>
            <person name="Comolli L.R."/>
            <person name="Dick G.J."/>
            <person name="Hauser L.J."/>
            <person name="Hyatt D."/>
            <person name="Dill B.D."/>
            <person name="Land M.L."/>
            <person name="Verberkmoes N.C."/>
            <person name="Hettich R.L."/>
            <person name="Banfield J.F."/>
        </authorList>
    </citation>
    <scope>NUCLEOTIDE SEQUENCE [LARGE SCALE GENOMIC DNA]</scope>
</reference>
<evidence type="ECO:0000256" key="4">
    <source>
        <dbReference type="ARBA" id="ARBA00023136"/>
    </source>
</evidence>
<evidence type="ECO:0000313" key="8">
    <source>
        <dbReference type="Proteomes" id="UP000009376"/>
    </source>
</evidence>
<feature type="transmembrane region" description="Helical" evidence="5">
    <location>
        <begin position="218"/>
        <end position="239"/>
    </location>
</feature>
<dbReference type="EMBL" id="GG745547">
    <property type="protein sequence ID" value="EFD93058.1"/>
    <property type="molecule type" value="Genomic_DNA"/>
</dbReference>
<organism evidence="7 8">
    <name type="scientific">Candidatus Parvarchaeum acidophilus ARMAN-5</name>
    <dbReference type="NCBI Taxonomy" id="662762"/>
    <lineage>
        <taxon>Archaea</taxon>
        <taxon>Candidatus Parvarchaeota</taxon>
        <taxon>Candidatus Parvarchaeum</taxon>
    </lineage>
</organism>
<dbReference type="InterPro" id="IPR051784">
    <property type="entry name" value="Nod_factor_ABC_transporter"/>
</dbReference>
<evidence type="ECO:0000256" key="2">
    <source>
        <dbReference type="ARBA" id="ARBA00022692"/>
    </source>
</evidence>
<dbReference type="InterPro" id="IPR013525">
    <property type="entry name" value="ABC2_TM"/>
</dbReference>
<evidence type="ECO:0000256" key="3">
    <source>
        <dbReference type="ARBA" id="ARBA00022989"/>
    </source>
</evidence>
<feature type="transmembrane region" description="Helical" evidence="5">
    <location>
        <begin position="20"/>
        <end position="44"/>
    </location>
</feature>
<evidence type="ECO:0000259" key="6">
    <source>
        <dbReference type="Pfam" id="PF01061"/>
    </source>
</evidence>
<dbReference type="PANTHER" id="PTHR43229">
    <property type="entry name" value="NODULATION PROTEIN J"/>
    <property type="match status" value="1"/>
</dbReference>
<dbReference type="Proteomes" id="UP000009376">
    <property type="component" value="Unassembled WGS sequence"/>
</dbReference>
<dbReference type="GO" id="GO:0140359">
    <property type="term" value="F:ABC-type transporter activity"/>
    <property type="evidence" value="ECO:0007669"/>
    <property type="project" value="InterPro"/>
</dbReference>
<keyword evidence="3 5" id="KW-1133">Transmembrane helix</keyword>
<evidence type="ECO:0000256" key="1">
    <source>
        <dbReference type="ARBA" id="ARBA00004141"/>
    </source>
</evidence>
<gene>
    <name evidence="7" type="ORF">BJBARM5_0214</name>
</gene>
<evidence type="ECO:0000313" key="7">
    <source>
        <dbReference type="EMBL" id="EFD93058.1"/>
    </source>
</evidence>
<dbReference type="AlphaFoldDB" id="D6GUR8"/>
<proteinExistence type="predicted"/>
<dbReference type="PANTHER" id="PTHR43229:SF3">
    <property type="entry name" value="ABC-TYPE MULTIDRUG TRANSPORT SYSTEM, PERMEASE COMPONENT"/>
    <property type="match status" value="1"/>
</dbReference>
<keyword evidence="4 5" id="KW-0472">Membrane</keyword>